<organism evidence="1 2">
    <name type="scientific">Moniliophthora roreri</name>
    <name type="common">Frosty pod rot fungus</name>
    <name type="synonym">Monilia roreri</name>
    <dbReference type="NCBI Taxonomy" id="221103"/>
    <lineage>
        <taxon>Eukaryota</taxon>
        <taxon>Fungi</taxon>
        <taxon>Dikarya</taxon>
        <taxon>Basidiomycota</taxon>
        <taxon>Agaricomycotina</taxon>
        <taxon>Agaricomycetes</taxon>
        <taxon>Agaricomycetidae</taxon>
        <taxon>Agaricales</taxon>
        <taxon>Marasmiineae</taxon>
        <taxon>Marasmiaceae</taxon>
        <taxon>Moniliophthora</taxon>
    </lineage>
</organism>
<dbReference type="AlphaFoldDB" id="A0A0W0FXS5"/>
<comment type="caution">
    <text evidence="1">The sequence shown here is derived from an EMBL/GenBank/DDBJ whole genome shotgun (WGS) entry which is preliminary data.</text>
</comment>
<dbReference type="Proteomes" id="UP000054988">
    <property type="component" value="Unassembled WGS sequence"/>
</dbReference>
<dbReference type="EMBL" id="LATX01001514">
    <property type="protein sequence ID" value="KTB41110.1"/>
    <property type="molecule type" value="Genomic_DNA"/>
</dbReference>
<evidence type="ECO:0000313" key="1">
    <source>
        <dbReference type="EMBL" id="KTB41110.1"/>
    </source>
</evidence>
<sequence>MASNNTVLRCVRDINLLRLPFQGDESEIRRSLSATTTREPIGPQIASATEPHFRDVRELFSTRNTPRARQEALSTMVIRDEIVRDHILGDSEAKIFVFDQEIVTWVPLLAYELGDRPVKPFIPSRVEGQVAEIRVLRPGKINI</sequence>
<reference evidence="1 2" key="1">
    <citation type="submission" date="2015-12" db="EMBL/GenBank/DDBJ databases">
        <title>Draft genome sequence of Moniliophthora roreri, the causal agent of frosty pod rot of cacao.</title>
        <authorList>
            <person name="Aime M.C."/>
            <person name="Diaz-Valderrama J.R."/>
            <person name="Kijpornyongpan T."/>
            <person name="Phillips-Mora W."/>
        </authorList>
    </citation>
    <scope>NUCLEOTIDE SEQUENCE [LARGE SCALE GENOMIC DNA]</scope>
    <source>
        <strain evidence="1 2">MCA 2952</strain>
    </source>
</reference>
<name>A0A0W0FXS5_MONRR</name>
<gene>
    <name evidence="1" type="ORF">WG66_6308</name>
</gene>
<protein>
    <submittedName>
        <fullName evidence="1">Uncharacterized protein</fullName>
    </submittedName>
</protein>
<proteinExistence type="predicted"/>
<accession>A0A0W0FXS5</accession>
<evidence type="ECO:0000313" key="2">
    <source>
        <dbReference type="Proteomes" id="UP000054988"/>
    </source>
</evidence>